<evidence type="ECO:0000313" key="2">
    <source>
        <dbReference type="Proteomes" id="UP001283361"/>
    </source>
</evidence>
<dbReference type="EMBL" id="JAWDGP010005492">
    <property type="protein sequence ID" value="KAK3756596.1"/>
    <property type="molecule type" value="Genomic_DNA"/>
</dbReference>
<evidence type="ECO:0000313" key="1">
    <source>
        <dbReference type="EMBL" id="KAK3756596.1"/>
    </source>
</evidence>
<comment type="caution">
    <text evidence="1">The sequence shown here is derived from an EMBL/GenBank/DDBJ whole genome shotgun (WGS) entry which is preliminary data.</text>
</comment>
<dbReference type="Proteomes" id="UP001283361">
    <property type="component" value="Unassembled WGS sequence"/>
</dbReference>
<protein>
    <submittedName>
        <fullName evidence="1">Uncharacterized protein</fullName>
    </submittedName>
</protein>
<dbReference type="AlphaFoldDB" id="A0AAE0YU93"/>
<keyword evidence="2" id="KW-1185">Reference proteome</keyword>
<reference evidence="1" key="1">
    <citation type="journal article" date="2023" name="G3 (Bethesda)">
        <title>A reference genome for the long-term kleptoplast-retaining sea slug Elysia crispata morphotype clarki.</title>
        <authorList>
            <person name="Eastman K.E."/>
            <person name="Pendleton A.L."/>
            <person name="Shaikh M.A."/>
            <person name="Suttiyut T."/>
            <person name="Ogas R."/>
            <person name="Tomko P."/>
            <person name="Gavelis G."/>
            <person name="Widhalm J.R."/>
            <person name="Wisecaver J.H."/>
        </authorList>
    </citation>
    <scope>NUCLEOTIDE SEQUENCE</scope>
    <source>
        <strain evidence="1">ECLA1</strain>
    </source>
</reference>
<name>A0AAE0YU93_9GAST</name>
<organism evidence="1 2">
    <name type="scientific">Elysia crispata</name>
    <name type="common">lettuce slug</name>
    <dbReference type="NCBI Taxonomy" id="231223"/>
    <lineage>
        <taxon>Eukaryota</taxon>
        <taxon>Metazoa</taxon>
        <taxon>Spiralia</taxon>
        <taxon>Lophotrochozoa</taxon>
        <taxon>Mollusca</taxon>
        <taxon>Gastropoda</taxon>
        <taxon>Heterobranchia</taxon>
        <taxon>Euthyneura</taxon>
        <taxon>Panpulmonata</taxon>
        <taxon>Sacoglossa</taxon>
        <taxon>Placobranchoidea</taxon>
        <taxon>Plakobranchidae</taxon>
        <taxon>Elysia</taxon>
    </lineage>
</organism>
<proteinExistence type="predicted"/>
<sequence>MRPRALVLCVKIINGEPFNARQLGRAIWSPLVGLRDSFVQLESGKQKEISLSIHSLSSRVSQTSDIISNSSSSSFTRTVHPVSRWPVLMLAWTIRVDLATYQAITILSDQCDHQWVERVTIKLSPVSSCGQFGKMRQGGAAIWDTTALLLAAYFIRRSLGLALFELEFGYCHDGMDRLLATCRSSRAVLRRQDPAVDQVENNSFLRTLPFKKDHRFTSLPPLLFFNTHTTSSLSFPSPSPHLSSTHTRAPLPSTQKLTTPLVRSMI</sequence>
<accession>A0AAE0YU93</accession>
<gene>
    <name evidence="1" type="ORF">RRG08_045108</name>
</gene>